<dbReference type="PROSITE" id="PS50801">
    <property type="entry name" value="STAS"/>
    <property type="match status" value="1"/>
</dbReference>
<comment type="caution">
    <text evidence="4">The sequence shown here is derived from an EMBL/GenBank/DDBJ whole genome shotgun (WGS) entry which is preliminary data.</text>
</comment>
<dbReference type="Gene3D" id="3.30.750.24">
    <property type="entry name" value="STAS domain"/>
    <property type="match status" value="1"/>
</dbReference>
<dbReference type="InterPro" id="IPR003658">
    <property type="entry name" value="Anti-sigma_ant"/>
</dbReference>
<gene>
    <name evidence="4" type="ORF">COB67_10850</name>
</gene>
<evidence type="ECO:0000256" key="1">
    <source>
        <dbReference type="ARBA" id="ARBA00009013"/>
    </source>
</evidence>
<dbReference type="PANTHER" id="PTHR33495">
    <property type="entry name" value="ANTI-SIGMA FACTOR ANTAGONIST TM_1081-RELATED-RELATED"/>
    <property type="match status" value="1"/>
</dbReference>
<dbReference type="NCBIfam" id="TIGR00377">
    <property type="entry name" value="ant_ant_sig"/>
    <property type="match status" value="1"/>
</dbReference>
<proteinExistence type="inferred from homology"/>
<evidence type="ECO:0000313" key="5">
    <source>
        <dbReference type="Proteomes" id="UP000218113"/>
    </source>
</evidence>
<dbReference type="EMBL" id="NVSR01000115">
    <property type="protein sequence ID" value="PCI25234.1"/>
    <property type="molecule type" value="Genomic_DNA"/>
</dbReference>
<dbReference type="CDD" id="cd07043">
    <property type="entry name" value="STAS_anti-anti-sigma_factors"/>
    <property type="match status" value="1"/>
</dbReference>
<evidence type="ECO:0000256" key="2">
    <source>
        <dbReference type="RuleBase" id="RU003749"/>
    </source>
</evidence>
<reference evidence="5" key="1">
    <citation type="submission" date="2017-08" db="EMBL/GenBank/DDBJ databases">
        <title>A dynamic microbial community with high functional redundancy inhabits the cold, oxic subseafloor aquifer.</title>
        <authorList>
            <person name="Tully B.J."/>
            <person name="Wheat C.G."/>
            <person name="Glazer B.T."/>
            <person name="Huber J.A."/>
        </authorList>
    </citation>
    <scope>NUCLEOTIDE SEQUENCE [LARGE SCALE GENOMIC DNA]</scope>
</reference>
<comment type="similarity">
    <text evidence="1 2">Belongs to the anti-sigma-factor antagonist family.</text>
</comment>
<evidence type="ECO:0000313" key="4">
    <source>
        <dbReference type="EMBL" id="PCI25234.1"/>
    </source>
</evidence>
<organism evidence="4 5">
    <name type="scientific">SAR324 cluster bacterium</name>
    <dbReference type="NCBI Taxonomy" id="2024889"/>
    <lineage>
        <taxon>Bacteria</taxon>
        <taxon>Deltaproteobacteria</taxon>
        <taxon>SAR324 cluster</taxon>
    </lineage>
</organism>
<accession>A0A2A4SVT1</accession>
<protein>
    <recommendedName>
        <fullName evidence="2">Anti-sigma factor antagonist</fullName>
    </recommendedName>
</protein>
<dbReference type="InterPro" id="IPR002645">
    <property type="entry name" value="STAS_dom"/>
</dbReference>
<dbReference type="Proteomes" id="UP000218113">
    <property type="component" value="Unassembled WGS sequence"/>
</dbReference>
<dbReference type="SUPFAM" id="SSF52091">
    <property type="entry name" value="SpoIIaa-like"/>
    <property type="match status" value="1"/>
</dbReference>
<sequence>MSSKKKASFIIITDHSCDRRDLEMKILQRNEKGYYIFNLEGSVALENTNKLKSFVKPYLEDSELKGIIFNMDKVSSIDSSGIGYIVSIYKKLKTRNCKFALSSLNRQSREVFTLTKLDKILVIVEDDQSALNIMSK</sequence>
<feature type="domain" description="STAS" evidence="3">
    <location>
        <begin position="24"/>
        <end position="136"/>
    </location>
</feature>
<dbReference type="Pfam" id="PF01740">
    <property type="entry name" value="STAS"/>
    <property type="match status" value="1"/>
</dbReference>
<name>A0A2A4SVT1_9DELT</name>
<dbReference type="PANTHER" id="PTHR33495:SF2">
    <property type="entry name" value="ANTI-SIGMA FACTOR ANTAGONIST TM_1081-RELATED"/>
    <property type="match status" value="1"/>
</dbReference>
<evidence type="ECO:0000259" key="3">
    <source>
        <dbReference type="PROSITE" id="PS50801"/>
    </source>
</evidence>
<dbReference type="InterPro" id="IPR036513">
    <property type="entry name" value="STAS_dom_sf"/>
</dbReference>
<dbReference type="GO" id="GO:0043856">
    <property type="term" value="F:anti-sigma factor antagonist activity"/>
    <property type="evidence" value="ECO:0007669"/>
    <property type="project" value="InterPro"/>
</dbReference>
<dbReference type="AlphaFoldDB" id="A0A2A4SVT1"/>